<evidence type="ECO:0000256" key="2">
    <source>
        <dbReference type="SAM" id="MobiDB-lite"/>
    </source>
</evidence>
<keyword evidence="4" id="KW-1185">Reference proteome</keyword>
<evidence type="ECO:0000313" key="4">
    <source>
        <dbReference type="Proteomes" id="UP000791440"/>
    </source>
</evidence>
<organism evidence="3 4">
    <name type="scientific">Manduca sexta</name>
    <name type="common">Tobacco hawkmoth</name>
    <name type="synonym">Tobacco hornworm</name>
    <dbReference type="NCBI Taxonomy" id="7130"/>
    <lineage>
        <taxon>Eukaryota</taxon>
        <taxon>Metazoa</taxon>
        <taxon>Ecdysozoa</taxon>
        <taxon>Arthropoda</taxon>
        <taxon>Hexapoda</taxon>
        <taxon>Insecta</taxon>
        <taxon>Pterygota</taxon>
        <taxon>Neoptera</taxon>
        <taxon>Endopterygota</taxon>
        <taxon>Lepidoptera</taxon>
        <taxon>Glossata</taxon>
        <taxon>Ditrysia</taxon>
        <taxon>Bombycoidea</taxon>
        <taxon>Sphingidae</taxon>
        <taxon>Sphinginae</taxon>
        <taxon>Sphingini</taxon>
        <taxon>Manduca</taxon>
    </lineage>
</organism>
<keyword evidence="1" id="KW-0175">Coiled coil</keyword>
<evidence type="ECO:0000256" key="1">
    <source>
        <dbReference type="SAM" id="Coils"/>
    </source>
</evidence>
<dbReference type="AlphaFoldDB" id="A0A921ZFC0"/>
<gene>
    <name evidence="3" type="ORF">O3G_MSEX009821</name>
</gene>
<feature type="region of interest" description="Disordered" evidence="2">
    <location>
        <begin position="202"/>
        <end position="248"/>
    </location>
</feature>
<dbReference type="EMBL" id="JH668517">
    <property type="protein sequence ID" value="KAG6456593.1"/>
    <property type="molecule type" value="Genomic_DNA"/>
</dbReference>
<sequence>MMEEVLNTLKSIKIELDEQRIEIRETGKNVTDHVTQNISSIFEEKFLAWEGKLREMKDIVESQGKQIYYLEKQARVRNLVFFGIEENETSYESLERNIIKWIEQYLSTKLTYNDIQEVKRLGKKGERPRPTVVTFTTLGIKIRIFKQKGALKDTQYYIKEDYPKHILEKRKELQEQLKVEREKGNTAILKYDKLIVLKHQSKRKFPSSPDTITPTKPDKHIQASKKNKTQQSSKTVTRSNSISEGVIKPSMLNYLVNNNVKPNQNNNNKESKSENM</sequence>
<feature type="compositionally biased region" description="Low complexity" evidence="2">
    <location>
        <begin position="257"/>
        <end position="268"/>
    </location>
</feature>
<dbReference type="Proteomes" id="UP000791440">
    <property type="component" value="Unassembled WGS sequence"/>
</dbReference>
<feature type="coiled-coil region" evidence="1">
    <location>
        <begin position="2"/>
        <end position="29"/>
    </location>
</feature>
<feature type="region of interest" description="Disordered" evidence="2">
    <location>
        <begin position="257"/>
        <end position="276"/>
    </location>
</feature>
<proteinExistence type="predicted"/>
<dbReference type="Gene3D" id="3.30.70.1820">
    <property type="entry name" value="L1 transposable element, RRM domain"/>
    <property type="match status" value="1"/>
</dbReference>
<name>A0A921ZFC0_MANSE</name>
<evidence type="ECO:0000313" key="3">
    <source>
        <dbReference type="EMBL" id="KAG6456593.1"/>
    </source>
</evidence>
<protein>
    <recommendedName>
        <fullName evidence="5">Endonuclease-reverse transcriptase</fullName>
    </recommendedName>
</protein>
<dbReference type="OrthoDB" id="7417618at2759"/>
<comment type="caution">
    <text evidence="3">The sequence shown here is derived from an EMBL/GenBank/DDBJ whole genome shotgun (WGS) entry which is preliminary data.</text>
</comment>
<reference evidence="3" key="2">
    <citation type="submission" date="2020-12" db="EMBL/GenBank/DDBJ databases">
        <authorList>
            <person name="Kanost M."/>
        </authorList>
    </citation>
    <scope>NUCLEOTIDE SEQUENCE</scope>
</reference>
<evidence type="ECO:0008006" key="5">
    <source>
        <dbReference type="Google" id="ProtNLM"/>
    </source>
</evidence>
<accession>A0A921ZFC0</accession>
<reference evidence="3" key="1">
    <citation type="journal article" date="2016" name="Insect Biochem. Mol. Biol.">
        <title>Multifaceted biological insights from a draft genome sequence of the tobacco hornworm moth, Manduca sexta.</title>
        <authorList>
            <person name="Kanost M.R."/>
            <person name="Arrese E.L."/>
            <person name="Cao X."/>
            <person name="Chen Y.R."/>
            <person name="Chellapilla S."/>
            <person name="Goldsmith M.R."/>
            <person name="Grosse-Wilde E."/>
            <person name="Heckel D.G."/>
            <person name="Herndon N."/>
            <person name="Jiang H."/>
            <person name="Papanicolaou A."/>
            <person name="Qu J."/>
            <person name="Soulages J.L."/>
            <person name="Vogel H."/>
            <person name="Walters J."/>
            <person name="Waterhouse R.M."/>
            <person name="Ahn S.J."/>
            <person name="Almeida F.C."/>
            <person name="An C."/>
            <person name="Aqrawi P."/>
            <person name="Bretschneider A."/>
            <person name="Bryant W.B."/>
            <person name="Bucks S."/>
            <person name="Chao H."/>
            <person name="Chevignon G."/>
            <person name="Christen J.M."/>
            <person name="Clarke D.F."/>
            <person name="Dittmer N.T."/>
            <person name="Ferguson L.C.F."/>
            <person name="Garavelou S."/>
            <person name="Gordon K.H.J."/>
            <person name="Gunaratna R.T."/>
            <person name="Han Y."/>
            <person name="Hauser F."/>
            <person name="He Y."/>
            <person name="Heidel-Fischer H."/>
            <person name="Hirsh A."/>
            <person name="Hu Y."/>
            <person name="Jiang H."/>
            <person name="Kalra D."/>
            <person name="Klinner C."/>
            <person name="Konig C."/>
            <person name="Kovar C."/>
            <person name="Kroll A.R."/>
            <person name="Kuwar S.S."/>
            <person name="Lee S.L."/>
            <person name="Lehman R."/>
            <person name="Li K."/>
            <person name="Li Z."/>
            <person name="Liang H."/>
            <person name="Lovelace S."/>
            <person name="Lu Z."/>
            <person name="Mansfield J.H."/>
            <person name="McCulloch K.J."/>
            <person name="Mathew T."/>
            <person name="Morton B."/>
            <person name="Muzny D.M."/>
            <person name="Neunemann D."/>
            <person name="Ongeri F."/>
            <person name="Pauchet Y."/>
            <person name="Pu L.L."/>
            <person name="Pyrousis I."/>
            <person name="Rao X.J."/>
            <person name="Redding A."/>
            <person name="Roesel C."/>
            <person name="Sanchez-Gracia A."/>
            <person name="Schaack S."/>
            <person name="Shukla A."/>
            <person name="Tetreau G."/>
            <person name="Wang Y."/>
            <person name="Xiong G.H."/>
            <person name="Traut W."/>
            <person name="Walsh T.K."/>
            <person name="Worley K.C."/>
            <person name="Wu D."/>
            <person name="Wu W."/>
            <person name="Wu Y.Q."/>
            <person name="Zhang X."/>
            <person name="Zou Z."/>
            <person name="Zucker H."/>
            <person name="Briscoe A.D."/>
            <person name="Burmester T."/>
            <person name="Clem R.J."/>
            <person name="Feyereisen R."/>
            <person name="Grimmelikhuijzen C.J.P."/>
            <person name="Hamodrakas S.J."/>
            <person name="Hansson B.S."/>
            <person name="Huguet E."/>
            <person name="Jermiin L.S."/>
            <person name="Lan Q."/>
            <person name="Lehman H.K."/>
            <person name="Lorenzen M."/>
            <person name="Merzendorfer H."/>
            <person name="Michalopoulos I."/>
            <person name="Morton D.B."/>
            <person name="Muthukrishnan S."/>
            <person name="Oakeshott J.G."/>
            <person name="Palmer W."/>
            <person name="Park Y."/>
            <person name="Passarelli A.L."/>
            <person name="Rozas J."/>
            <person name="Schwartz L.M."/>
            <person name="Smith W."/>
            <person name="Southgate A."/>
            <person name="Vilcinskas A."/>
            <person name="Vogt R."/>
            <person name="Wang P."/>
            <person name="Werren J."/>
            <person name="Yu X.Q."/>
            <person name="Zhou J.J."/>
            <person name="Brown S.J."/>
            <person name="Scherer S.E."/>
            <person name="Richards S."/>
            <person name="Blissard G.W."/>
        </authorList>
    </citation>
    <scope>NUCLEOTIDE SEQUENCE</scope>
</reference>